<keyword evidence="11 12" id="KW-0472">Membrane</keyword>
<feature type="domain" description="HAMP" evidence="14">
    <location>
        <begin position="323"/>
        <end position="375"/>
    </location>
</feature>
<evidence type="ECO:0000256" key="4">
    <source>
        <dbReference type="ARBA" id="ARBA00022475"/>
    </source>
</evidence>
<dbReference type="PROSITE" id="PS50885">
    <property type="entry name" value="HAMP"/>
    <property type="match status" value="1"/>
</dbReference>
<keyword evidence="12" id="KW-1133">Transmembrane helix</keyword>
<keyword evidence="16" id="KW-1185">Reference proteome</keyword>
<evidence type="ECO:0000256" key="7">
    <source>
        <dbReference type="ARBA" id="ARBA00022741"/>
    </source>
</evidence>
<dbReference type="SMART" id="SM00387">
    <property type="entry name" value="HATPase_c"/>
    <property type="match status" value="1"/>
</dbReference>
<keyword evidence="10" id="KW-0902">Two-component regulatory system</keyword>
<keyword evidence="5" id="KW-0597">Phosphoprotein</keyword>
<evidence type="ECO:0000259" key="14">
    <source>
        <dbReference type="PROSITE" id="PS50885"/>
    </source>
</evidence>
<dbReference type="RefSeq" id="WP_244562960.1">
    <property type="nucleotide sequence ID" value="NZ_LT840184.1"/>
</dbReference>
<dbReference type="InterPro" id="IPR036890">
    <property type="entry name" value="HATPase_C_sf"/>
</dbReference>
<keyword evidence="12" id="KW-0812">Transmembrane</keyword>
<dbReference type="Proteomes" id="UP000192940">
    <property type="component" value="Chromosome I"/>
</dbReference>
<dbReference type="Gene3D" id="3.30.565.10">
    <property type="entry name" value="Histidine kinase-like ATPase, C-terminal domain"/>
    <property type="match status" value="1"/>
</dbReference>
<evidence type="ECO:0000256" key="3">
    <source>
        <dbReference type="ARBA" id="ARBA00012438"/>
    </source>
</evidence>
<keyword evidence="4" id="KW-1003">Cell membrane</keyword>
<evidence type="ECO:0000256" key="12">
    <source>
        <dbReference type="SAM" id="Phobius"/>
    </source>
</evidence>
<feature type="transmembrane region" description="Helical" evidence="12">
    <location>
        <begin position="302"/>
        <end position="325"/>
    </location>
</feature>
<dbReference type="Pfam" id="PF00672">
    <property type="entry name" value="HAMP"/>
    <property type="match status" value="1"/>
</dbReference>
<evidence type="ECO:0000313" key="15">
    <source>
        <dbReference type="EMBL" id="SMF75308.1"/>
    </source>
</evidence>
<dbReference type="InterPro" id="IPR003660">
    <property type="entry name" value="HAMP_dom"/>
</dbReference>
<sequence length="596" mass="68618">MWAKNKISQMSFGYKLMLSYCILIMIPVILIGNVANRIYTESIREQTRSIIQGTLHQMKNNIAFKMEDTKRISDMLYFDYYLARVLRHYEEGWSSYDSTKNILVPKFQTAVETANRRMWLSVYLKNDTIPEVYNLYENVNPLDTKARLYDIYQYKRLVDKEWYINFPSDEVYGTTLQWRQIEEDSKYGNISLLRRIIDVGGDKYPYEEIGFMRISVSLKDLFDGVDFQKIGEGTTIYISDPSSHVIVSSGSDGVSEVAALNQLSRNEDDLIIRDSLPGLDMELVAIIPADIVEKDSVKVRNLTLFIGLGCVVIFFFLSVIVSRYFGKRVSKIVKVVDSFQEGEFHKRIYFKGNDEFTKIASALNEMGNNIGRLIREVYLADLQKKEAELESLHAQINPHFLYNTLSSISRLAKFGKLEKLQRMVLDLAKFYRLSLNDGRNVIPVKNELEQAQAYIDIQKIKYESRMQVQYDIAPELVRYETVKLILQPFIENVLEHAWMGDNIYIRISGRVTDEGLEFKIIDNGVGFPPGMIKELTGAQDLTNAGYGCKNVDQRIKLHYGQQYGVTLFSRPGIGTTVRIIIPLVKRQVAEGRSKNT</sequence>
<dbReference type="InterPro" id="IPR010559">
    <property type="entry name" value="Sig_transdc_His_kin_internal"/>
</dbReference>
<dbReference type="InterPro" id="IPR003594">
    <property type="entry name" value="HATPase_dom"/>
</dbReference>
<dbReference type="InterPro" id="IPR050640">
    <property type="entry name" value="Bact_2-comp_sensor_kinase"/>
</dbReference>
<dbReference type="PROSITE" id="PS50109">
    <property type="entry name" value="HIS_KIN"/>
    <property type="match status" value="1"/>
</dbReference>
<evidence type="ECO:0000256" key="2">
    <source>
        <dbReference type="ARBA" id="ARBA00004651"/>
    </source>
</evidence>
<dbReference type="GO" id="GO:0005524">
    <property type="term" value="F:ATP binding"/>
    <property type="evidence" value="ECO:0007669"/>
    <property type="project" value="UniProtKB-KW"/>
</dbReference>
<dbReference type="SUPFAM" id="SSF55874">
    <property type="entry name" value="ATPase domain of HSP90 chaperone/DNA topoisomerase II/histidine kinase"/>
    <property type="match status" value="1"/>
</dbReference>
<feature type="transmembrane region" description="Helical" evidence="12">
    <location>
        <begin position="12"/>
        <end position="35"/>
    </location>
</feature>
<organism evidence="15 16">
    <name type="scientific">Paenibacillus uliginis N3/975</name>
    <dbReference type="NCBI Taxonomy" id="1313296"/>
    <lineage>
        <taxon>Bacteria</taxon>
        <taxon>Bacillati</taxon>
        <taxon>Bacillota</taxon>
        <taxon>Bacilli</taxon>
        <taxon>Bacillales</taxon>
        <taxon>Paenibacillaceae</taxon>
        <taxon>Paenibacillus</taxon>
    </lineage>
</organism>
<evidence type="ECO:0000256" key="11">
    <source>
        <dbReference type="ARBA" id="ARBA00023136"/>
    </source>
</evidence>
<evidence type="ECO:0000259" key="13">
    <source>
        <dbReference type="PROSITE" id="PS50109"/>
    </source>
</evidence>
<comment type="subcellular location">
    <subcellularLocation>
        <location evidence="2">Cell membrane</location>
        <topology evidence="2">Multi-pass membrane protein</topology>
    </subcellularLocation>
</comment>
<comment type="catalytic activity">
    <reaction evidence="1">
        <text>ATP + protein L-histidine = ADP + protein N-phospho-L-histidine.</text>
        <dbReference type="EC" id="2.7.13.3"/>
    </reaction>
</comment>
<dbReference type="Pfam" id="PF02518">
    <property type="entry name" value="HATPase_c"/>
    <property type="match status" value="1"/>
</dbReference>
<evidence type="ECO:0000256" key="5">
    <source>
        <dbReference type="ARBA" id="ARBA00022553"/>
    </source>
</evidence>
<dbReference type="EMBL" id="LT840184">
    <property type="protein sequence ID" value="SMF75308.1"/>
    <property type="molecule type" value="Genomic_DNA"/>
</dbReference>
<evidence type="ECO:0000256" key="10">
    <source>
        <dbReference type="ARBA" id="ARBA00023012"/>
    </source>
</evidence>
<accession>A0A1X7GWJ5</accession>
<evidence type="ECO:0000256" key="1">
    <source>
        <dbReference type="ARBA" id="ARBA00000085"/>
    </source>
</evidence>
<dbReference type="AlphaFoldDB" id="A0A1X7GWJ5"/>
<keyword evidence="9" id="KW-0067">ATP-binding</keyword>
<keyword evidence="7" id="KW-0547">Nucleotide-binding</keyword>
<dbReference type="InterPro" id="IPR005467">
    <property type="entry name" value="His_kinase_dom"/>
</dbReference>
<gene>
    <name evidence="15" type="ORF">SAMN05661091_1179</name>
</gene>
<evidence type="ECO:0000313" key="16">
    <source>
        <dbReference type="Proteomes" id="UP000192940"/>
    </source>
</evidence>
<dbReference type="CDD" id="cd06225">
    <property type="entry name" value="HAMP"/>
    <property type="match status" value="1"/>
</dbReference>
<feature type="domain" description="Histidine kinase" evidence="13">
    <location>
        <begin position="485"/>
        <end position="585"/>
    </location>
</feature>
<dbReference type="Pfam" id="PF06580">
    <property type="entry name" value="His_kinase"/>
    <property type="match status" value="1"/>
</dbReference>
<dbReference type="GO" id="GO:0000155">
    <property type="term" value="F:phosphorelay sensor kinase activity"/>
    <property type="evidence" value="ECO:0007669"/>
    <property type="project" value="InterPro"/>
</dbReference>
<dbReference type="PANTHER" id="PTHR34220">
    <property type="entry name" value="SENSOR HISTIDINE KINASE YPDA"/>
    <property type="match status" value="1"/>
</dbReference>
<keyword evidence="8 15" id="KW-0418">Kinase</keyword>
<name>A0A1X7GWJ5_9BACL</name>
<protein>
    <recommendedName>
        <fullName evidence="3">histidine kinase</fullName>
        <ecNumber evidence="3">2.7.13.3</ecNumber>
    </recommendedName>
</protein>
<dbReference type="EC" id="2.7.13.3" evidence="3"/>
<dbReference type="SMART" id="SM00304">
    <property type="entry name" value="HAMP"/>
    <property type="match status" value="1"/>
</dbReference>
<dbReference type="Gene3D" id="6.10.340.10">
    <property type="match status" value="1"/>
</dbReference>
<evidence type="ECO:0000256" key="9">
    <source>
        <dbReference type="ARBA" id="ARBA00022840"/>
    </source>
</evidence>
<proteinExistence type="predicted"/>
<evidence type="ECO:0000256" key="8">
    <source>
        <dbReference type="ARBA" id="ARBA00022777"/>
    </source>
</evidence>
<evidence type="ECO:0000256" key="6">
    <source>
        <dbReference type="ARBA" id="ARBA00022679"/>
    </source>
</evidence>
<dbReference type="PANTHER" id="PTHR34220:SF7">
    <property type="entry name" value="SENSOR HISTIDINE KINASE YPDA"/>
    <property type="match status" value="1"/>
</dbReference>
<reference evidence="16" key="1">
    <citation type="submission" date="2017-04" db="EMBL/GenBank/DDBJ databases">
        <authorList>
            <person name="Varghese N."/>
            <person name="Submissions S."/>
        </authorList>
    </citation>
    <scope>NUCLEOTIDE SEQUENCE [LARGE SCALE GENOMIC DNA]</scope>
    <source>
        <strain evidence="16">N3/975</strain>
    </source>
</reference>
<keyword evidence="6" id="KW-0808">Transferase</keyword>
<dbReference type="GO" id="GO:0005886">
    <property type="term" value="C:plasma membrane"/>
    <property type="evidence" value="ECO:0007669"/>
    <property type="project" value="UniProtKB-SubCell"/>
</dbReference>
<dbReference type="STRING" id="1313296.SAMN05661091_1179"/>